<feature type="transmembrane region" description="Helical" evidence="5">
    <location>
        <begin position="38"/>
        <end position="58"/>
    </location>
</feature>
<feature type="domain" description="Fatty acid hydroxylase" evidence="6">
    <location>
        <begin position="168"/>
        <end position="303"/>
    </location>
</feature>
<accession>A0A1X6N6Y6</accession>
<dbReference type="InterPro" id="IPR050307">
    <property type="entry name" value="Sterol_Desaturase_Related"/>
</dbReference>
<keyword evidence="3 5" id="KW-1133">Transmembrane helix</keyword>
<evidence type="ECO:0000256" key="5">
    <source>
        <dbReference type="SAM" id="Phobius"/>
    </source>
</evidence>
<dbReference type="EMBL" id="KZ110594">
    <property type="protein sequence ID" value="OSX64163.1"/>
    <property type="molecule type" value="Genomic_DNA"/>
</dbReference>
<proteinExistence type="predicted"/>
<dbReference type="AlphaFoldDB" id="A0A1X6N6Y6"/>
<dbReference type="Proteomes" id="UP000194127">
    <property type="component" value="Unassembled WGS sequence"/>
</dbReference>
<dbReference type="STRING" id="670580.A0A1X6N6Y6"/>
<dbReference type="GO" id="GO:0005506">
    <property type="term" value="F:iron ion binding"/>
    <property type="evidence" value="ECO:0007669"/>
    <property type="project" value="InterPro"/>
</dbReference>
<dbReference type="GO" id="GO:0008610">
    <property type="term" value="P:lipid biosynthetic process"/>
    <property type="evidence" value="ECO:0007669"/>
    <property type="project" value="InterPro"/>
</dbReference>
<keyword evidence="8" id="KW-1185">Reference proteome</keyword>
<evidence type="ECO:0000256" key="2">
    <source>
        <dbReference type="ARBA" id="ARBA00022692"/>
    </source>
</evidence>
<reference evidence="7 8" key="1">
    <citation type="submission" date="2017-04" db="EMBL/GenBank/DDBJ databases">
        <title>Genome Sequence of the Model Brown-Rot Fungus Postia placenta SB12.</title>
        <authorList>
            <consortium name="DOE Joint Genome Institute"/>
            <person name="Gaskell J."/>
            <person name="Kersten P."/>
            <person name="Larrondo L.F."/>
            <person name="Canessa P."/>
            <person name="Martinez D."/>
            <person name="Hibbett D."/>
            <person name="Schmoll M."/>
            <person name="Kubicek C.P."/>
            <person name="Martinez A.T."/>
            <person name="Yadav J."/>
            <person name="Master E."/>
            <person name="Magnuson J.K."/>
            <person name="James T."/>
            <person name="Yaver D."/>
            <person name="Berka R."/>
            <person name="Labutti K."/>
            <person name="Lipzen A."/>
            <person name="Aerts A."/>
            <person name="Barry K."/>
            <person name="Henrissat B."/>
            <person name="Blanchette R."/>
            <person name="Grigoriev I."/>
            <person name="Cullen D."/>
        </authorList>
    </citation>
    <scope>NUCLEOTIDE SEQUENCE [LARGE SCALE GENOMIC DNA]</scope>
    <source>
        <strain evidence="7 8">MAD-698-R-SB12</strain>
    </source>
</reference>
<protein>
    <recommendedName>
        <fullName evidence="6">Fatty acid hydroxylase domain-containing protein</fullName>
    </recommendedName>
</protein>
<dbReference type="PANTHER" id="PTHR11863">
    <property type="entry name" value="STEROL DESATURASE"/>
    <property type="match status" value="1"/>
</dbReference>
<evidence type="ECO:0000256" key="3">
    <source>
        <dbReference type="ARBA" id="ARBA00022989"/>
    </source>
</evidence>
<keyword evidence="4 5" id="KW-0472">Membrane</keyword>
<evidence type="ECO:0000259" key="6">
    <source>
        <dbReference type="Pfam" id="PF04116"/>
    </source>
</evidence>
<keyword evidence="2 5" id="KW-0812">Transmembrane</keyword>
<evidence type="ECO:0000256" key="1">
    <source>
        <dbReference type="ARBA" id="ARBA00004370"/>
    </source>
</evidence>
<feature type="transmembrane region" description="Helical" evidence="5">
    <location>
        <begin position="157"/>
        <end position="177"/>
    </location>
</feature>
<evidence type="ECO:0000313" key="7">
    <source>
        <dbReference type="EMBL" id="OSX64163.1"/>
    </source>
</evidence>
<dbReference type="GO" id="GO:0016020">
    <property type="term" value="C:membrane"/>
    <property type="evidence" value="ECO:0007669"/>
    <property type="project" value="UniProtKB-SubCell"/>
</dbReference>
<dbReference type="InterPro" id="IPR006694">
    <property type="entry name" value="Fatty_acid_hydroxylase"/>
</dbReference>
<dbReference type="GeneID" id="36333647"/>
<dbReference type="OrthoDB" id="408954at2759"/>
<dbReference type="RefSeq" id="XP_024340957.1">
    <property type="nucleotide sequence ID" value="XM_024488698.1"/>
</dbReference>
<name>A0A1X6N6Y6_9APHY</name>
<evidence type="ECO:0000256" key="4">
    <source>
        <dbReference type="ARBA" id="ARBA00023136"/>
    </source>
</evidence>
<comment type="subcellular location">
    <subcellularLocation>
        <location evidence="1">Membrane</location>
    </subcellularLocation>
</comment>
<sequence length="321" mass="37140">MTSAAFTLNPSQLHYLSTARPFYYSPRSELISWAPDHYVALAAPVVTYWVASLFFHFLDISEWRWLDRYRIHESAEVKSRNLVTRWQVVRAVLLQQIVQSILGYFWMEEAVAGAGVDHLGNMLRLGPALTRVMTLTLGSKTGGRLLDKDGALLLYTLYWWGIPAGRFMFGTFIIDTWQYFLHRGMHMNTWLYKQFHSVHHRLYVPYAFGALYNHPLEGFLLDTLSGAIAEAAAGMSTREAVVLFSISTLKTVDDHCGYRLPFDPLQFLTSNNADYHDIHHQRIGIKSNFAQPFYVHWDALLGTRMTRRDMELRREKQKKAQ</sequence>
<dbReference type="Pfam" id="PF04116">
    <property type="entry name" value="FA_hydroxylase"/>
    <property type="match status" value="1"/>
</dbReference>
<evidence type="ECO:0000313" key="8">
    <source>
        <dbReference type="Proteomes" id="UP000194127"/>
    </source>
</evidence>
<gene>
    <name evidence="7" type="ORF">POSPLADRAFT_1179779</name>
</gene>
<dbReference type="GO" id="GO:0016491">
    <property type="term" value="F:oxidoreductase activity"/>
    <property type="evidence" value="ECO:0007669"/>
    <property type="project" value="InterPro"/>
</dbReference>
<organism evidence="7 8">
    <name type="scientific">Postia placenta MAD-698-R-SB12</name>
    <dbReference type="NCBI Taxonomy" id="670580"/>
    <lineage>
        <taxon>Eukaryota</taxon>
        <taxon>Fungi</taxon>
        <taxon>Dikarya</taxon>
        <taxon>Basidiomycota</taxon>
        <taxon>Agaricomycotina</taxon>
        <taxon>Agaricomycetes</taxon>
        <taxon>Polyporales</taxon>
        <taxon>Adustoporiaceae</taxon>
        <taxon>Rhodonia</taxon>
    </lineage>
</organism>